<keyword evidence="2" id="KW-0175">Coiled coil</keyword>
<dbReference type="GO" id="GO:0005525">
    <property type="term" value="F:GTP binding"/>
    <property type="evidence" value="ECO:0007669"/>
    <property type="project" value="TreeGrafter"/>
</dbReference>
<dbReference type="Proteomes" id="UP000054937">
    <property type="component" value="Unassembled WGS sequence"/>
</dbReference>
<feature type="coiled-coil region" evidence="2">
    <location>
        <begin position="430"/>
        <end position="459"/>
    </location>
</feature>
<feature type="compositionally biased region" description="Acidic residues" evidence="3">
    <location>
        <begin position="385"/>
        <end position="397"/>
    </location>
</feature>
<feature type="region of interest" description="Disordered" evidence="3">
    <location>
        <begin position="379"/>
        <end position="408"/>
    </location>
</feature>
<evidence type="ECO:0000256" key="3">
    <source>
        <dbReference type="SAM" id="MobiDB-lite"/>
    </source>
</evidence>
<evidence type="ECO:0000256" key="1">
    <source>
        <dbReference type="ARBA" id="ARBA00038288"/>
    </source>
</evidence>
<evidence type="ECO:0000256" key="2">
    <source>
        <dbReference type="SAM" id="Coils"/>
    </source>
</evidence>
<evidence type="ECO:0000259" key="4">
    <source>
        <dbReference type="SMART" id="SM00785"/>
    </source>
</evidence>
<gene>
    <name evidence="6" type="ORF">PPERSA_10766</name>
</gene>
<dbReference type="InParanoid" id="A0A0V0QDK9"/>
<dbReference type="InterPro" id="IPR007034">
    <property type="entry name" value="BMS1_TSR1_C"/>
</dbReference>
<sequence length="1501" mass="178920">MKKFSIPSQCLDKPYEKKQTDQYMQDSEIINLFTNMENQALERKQYQQQQQQYQNQQQQQFQQSQFNNTYRNSIKNEAFEKFNQTLDRIQNRKSLRETQAISEKENSLNFSHHKNKNYGKKNQQNQFLSSNPKEKKEQIIKDKGYTIMDGKIQMVLEPEQAEMALDILDKIQGYLQERKEAKKEELDNKKKKIQAMQMTYMKDEEFQKRRQVVRMDPYEAVLVKRFMSNVNHLTQSKYVLNPYIDDNIPWGTKKKPKFAKAPQKATENDREELIRKLKKYKKIKQIKQEQEKAQPKLRKKDFDLVEFQSPNPGTVQKFCNQNFAEKTFFYEQKKRNPPAESSDKFQAEIIYLQTYFELMHPGDYLLTCDFYKKGVKKQEDKEMENNSDQEDGYESDPEPANNQLVKDSQKIDEYPIKVTVPEVYQGADYFAKLYAENKKKREQEEKEREEKYLQQFKTKFTPKPIPPQVSDRELWQKMQFQQENRRTQIKQESVALTLANEKPFSFYNKDPNPLKRRKQENFEKQEQFIQDIMKTKFKANKIAWTSAADYYQRLKEQEIQKREERKASRAIIMQRTMGNQQNFMKENEKKLEEMSKQFSFKPKPAKEIPDFEFLHENFQNKLDSKKLSRPNCQPQPFNFTETRKVQKREYLDLENQLMKKTKEKPEDKIQKARESTRNQPQILPQSTLKQESLLQQKWKERESNLEKQILKDLLLQKKEKKKEKLVNEMQQILAEKLKEEKLIQQQRNDELKQKTLQFSKQTLQNTKEQEEKIQSRPLIINTQPSKGIIYPYNKIYNNYKLVLKDVNHKKKMQNISEWNQYYSQEELQFKAIDFVKSLNLKQTTQSTGVTKKINKKEQTKSDRKNQLDQIKQNKQEAKYIQTEKDIVNNQFFETGTKEKLFNTLKNIKPPRIIALVPFNEKANAFNIKNGLEQYITNLMAQNEEINMDQQNNTNQNTLSFKFPYFQFFANPKTMQGLVQENFLFAACDRNLQSTLDILKVADIVCPILSCADCKLEETNLDPYGKAGAFDDYAYRVMSCLRLQGMPPTINILQDSQMFQGDKKNKVKKLFQRFFAGEFSNEMVTLEDEATILPYLRKLQTTPLQSLTWREDRGYMLADKVSFNQNTQLLEVEGFLKGNYLNANQLMHVTGYDDYQIEKIEILKNPYKLRLKSKKSSQNLLKQQIQKEQHKSFINGGEQSMLEESTIQSQKIQGLDLDKDIILTQHSDPSLQEPLQRIVKKDQNHFVIKDGNILNAIDDDENKNNQEHDLIEENQTNNMQEQQQQNPQNVIDQMIKQEKEQRKQKQKQNQIQQGNDEIEMDDEQMQNESDISYDEADDLEQDDMEIQQEKENRKQVQIQDRTEEDLYEDEVEYNGQVALRERYGAYKYLKSFKTSEWDPLDNLPDPYELIYTFKHYQKTKRLALEYAQEQAFAYAGFYVKIYLKNFPVSLLQNHNPNTPFILSGLLRHERKMTQVHLKDLEDLQPLLYIPNYMLKCSLWISW</sequence>
<comment type="caution">
    <text evidence="6">The sequence shown here is derived from an EMBL/GenBank/DDBJ whole genome shotgun (WGS) entry which is preliminary data.</text>
</comment>
<dbReference type="InterPro" id="IPR019579">
    <property type="entry name" value="FAM161A/B"/>
</dbReference>
<dbReference type="Pfam" id="PF08142">
    <property type="entry name" value="AARP2CN"/>
    <property type="match status" value="1"/>
</dbReference>
<dbReference type="GO" id="GO:0030688">
    <property type="term" value="C:preribosome, small subunit precursor"/>
    <property type="evidence" value="ECO:0007669"/>
    <property type="project" value="TreeGrafter"/>
</dbReference>
<dbReference type="OrthoDB" id="119302at2759"/>
<evidence type="ECO:0000313" key="6">
    <source>
        <dbReference type="EMBL" id="KRX00267.1"/>
    </source>
</evidence>
<accession>A0A0V0QDK9</accession>
<feature type="region of interest" description="Disordered" evidence="3">
    <location>
        <begin position="661"/>
        <end position="684"/>
    </location>
</feature>
<dbReference type="GO" id="GO:0005634">
    <property type="term" value="C:nucleus"/>
    <property type="evidence" value="ECO:0007669"/>
    <property type="project" value="InterPro"/>
</dbReference>
<dbReference type="SMART" id="SM01362">
    <property type="entry name" value="DUF663"/>
    <property type="match status" value="1"/>
</dbReference>
<feature type="compositionally biased region" description="Acidic residues" evidence="3">
    <location>
        <begin position="1315"/>
        <end position="1325"/>
    </location>
</feature>
<feature type="compositionally biased region" description="Low complexity" evidence="3">
    <location>
        <begin position="46"/>
        <end position="64"/>
    </location>
</feature>
<comment type="similarity">
    <text evidence="1">Belongs to the TRAFAC class translation factor GTPase superfamily. Bms1-like GTPase family. TSR1 subfamily.</text>
</comment>
<reference evidence="6 7" key="1">
    <citation type="journal article" date="2015" name="Sci. Rep.">
        <title>Genome of the facultative scuticociliatosis pathogen Pseudocohnilembus persalinus provides insight into its virulence through horizontal gene transfer.</title>
        <authorList>
            <person name="Xiong J."/>
            <person name="Wang G."/>
            <person name="Cheng J."/>
            <person name="Tian M."/>
            <person name="Pan X."/>
            <person name="Warren A."/>
            <person name="Jiang C."/>
            <person name="Yuan D."/>
            <person name="Miao W."/>
        </authorList>
    </citation>
    <scope>NUCLEOTIDE SEQUENCE [LARGE SCALE GENOMIC DNA]</scope>
    <source>
        <strain evidence="6">36N120E</strain>
    </source>
</reference>
<keyword evidence="7" id="KW-1185">Reference proteome</keyword>
<feature type="coiled-coil region" evidence="2">
    <location>
        <begin position="711"/>
        <end position="776"/>
    </location>
</feature>
<feature type="region of interest" description="Disordered" evidence="3">
    <location>
        <begin position="99"/>
        <end position="135"/>
    </location>
</feature>
<evidence type="ECO:0000259" key="5">
    <source>
        <dbReference type="SMART" id="SM01362"/>
    </source>
</evidence>
<dbReference type="EMBL" id="LDAU01000194">
    <property type="protein sequence ID" value="KRX00267.1"/>
    <property type="molecule type" value="Genomic_DNA"/>
</dbReference>
<dbReference type="GO" id="GO:0000462">
    <property type="term" value="P:maturation of SSU-rRNA from tricistronic rRNA transcript (SSU-rRNA, 5.8S rRNA, LSU-rRNA)"/>
    <property type="evidence" value="ECO:0007669"/>
    <property type="project" value="TreeGrafter"/>
</dbReference>
<feature type="region of interest" description="Disordered" evidence="3">
    <location>
        <begin position="45"/>
        <end position="64"/>
    </location>
</feature>
<dbReference type="SMART" id="SM00785">
    <property type="entry name" value="AARP2CN"/>
    <property type="match status" value="1"/>
</dbReference>
<dbReference type="Pfam" id="PF10595">
    <property type="entry name" value="FAM161A_B"/>
    <property type="match status" value="1"/>
</dbReference>
<dbReference type="InterPro" id="IPR039761">
    <property type="entry name" value="Bms1/Tsr1"/>
</dbReference>
<name>A0A0V0QDK9_PSEPJ</name>
<feature type="domain" description="AARP2CN" evidence="4">
    <location>
        <begin position="1088"/>
        <end position="1166"/>
    </location>
</feature>
<protein>
    <submittedName>
        <fullName evidence="6">Uncharacterized protein</fullName>
    </submittedName>
</protein>
<dbReference type="GO" id="GO:0003924">
    <property type="term" value="F:GTPase activity"/>
    <property type="evidence" value="ECO:0007669"/>
    <property type="project" value="TreeGrafter"/>
</dbReference>
<feature type="domain" description="Ribosome biogenesis protein BMS1/TSR1 C-terminal" evidence="5">
    <location>
        <begin position="1369"/>
        <end position="1501"/>
    </location>
</feature>
<dbReference type="InterPro" id="IPR012948">
    <property type="entry name" value="AARP2CN"/>
</dbReference>
<dbReference type="PANTHER" id="PTHR12858:SF1">
    <property type="entry name" value="PRE-RRNA-PROCESSING PROTEIN TSR1 HOMOLOG"/>
    <property type="match status" value="1"/>
</dbReference>
<proteinExistence type="inferred from homology"/>
<evidence type="ECO:0000313" key="7">
    <source>
        <dbReference type="Proteomes" id="UP000054937"/>
    </source>
</evidence>
<dbReference type="GO" id="GO:0000479">
    <property type="term" value="P:endonucleolytic cleavage of tricistronic rRNA transcript (SSU-rRNA, 5.8S rRNA, LSU-rRNA)"/>
    <property type="evidence" value="ECO:0007669"/>
    <property type="project" value="TreeGrafter"/>
</dbReference>
<dbReference type="Pfam" id="PF04950">
    <property type="entry name" value="RIBIOP_C"/>
    <property type="match status" value="1"/>
</dbReference>
<feature type="compositionally biased region" description="Basic and acidic residues" evidence="3">
    <location>
        <begin position="663"/>
        <end position="676"/>
    </location>
</feature>
<feature type="coiled-coil region" evidence="2">
    <location>
        <begin position="263"/>
        <end position="290"/>
    </location>
</feature>
<organism evidence="6 7">
    <name type="scientific">Pseudocohnilembus persalinus</name>
    <name type="common">Ciliate</name>
    <dbReference type="NCBI Taxonomy" id="266149"/>
    <lineage>
        <taxon>Eukaryota</taxon>
        <taxon>Sar</taxon>
        <taxon>Alveolata</taxon>
        <taxon>Ciliophora</taxon>
        <taxon>Intramacronucleata</taxon>
        <taxon>Oligohymenophorea</taxon>
        <taxon>Scuticociliatia</taxon>
        <taxon>Philasterida</taxon>
        <taxon>Pseudocohnilembidae</taxon>
        <taxon>Pseudocohnilembus</taxon>
    </lineage>
</organism>
<dbReference type="GO" id="GO:0034511">
    <property type="term" value="F:U3 snoRNA binding"/>
    <property type="evidence" value="ECO:0007669"/>
    <property type="project" value="TreeGrafter"/>
</dbReference>
<feature type="region of interest" description="Disordered" evidence="3">
    <location>
        <begin position="1"/>
        <end position="22"/>
    </location>
</feature>
<feature type="region of interest" description="Disordered" evidence="3">
    <location>
        <begin position="1296"/>
        <end position="1325"/>
    </location>
</feature>
<dbReference type="PANTHER" id="PTHR12858">
    <property type="entry name" value="RIBOSOME BIOGENESIS PROTEIN"/>
    <property type="match status" value="1"/>
</dbReference>